<protein>
    <submittedName>
        <fullName evidence="2">Uncharacterized protein</fullName>
    </submittedName>
</protein>
<sequence length="152" mass="16011">MSMDQSNPTNGEDRVRRDCRGEAGTAGTDMDGPSRITGCDAAVATGGKLTGRYGYPSDQGKKKRGVIKFLSGDAVSTHPARTKSVIILLQLGTPNKKKASLLCLTLSLPPSTHHTPIASSGECFFSPLSLPIPSLPTLSLFLIWNPSLSISA</sequence>
<dbReference type="VEuPathDB" id="FungiDB:F9C07_4913"/>
<feature type="compositionally biased region" description="Polar residues" evidence="1">
    <location>
        <begin position="1"/>
        <end position="10"/>
    </location>
</feature>
<dbReference type="AlphaFoldDB" id="A0A5N6H8I5"/>
<evidence type="ECO:0000313" key="2">
    <source>
        <dbReference type="EMBL" id="KAB8249979.1"/>
    </source>
</evidence>
<gene>
    <name evidence="2" type="ORF">BDV35DRAFT_115649</name>
</gene>
<accession>A0A5N6H8I5</accession>
<organism evidence="2">
    <name type="scientific">Aspergillus flavus</name>
    <dbReference type="NCBI Taxonomy" id="5059"/>
    <lineage>
        <taxon>Eukaryota</taxon>
        <taxon>Fungi</taxon>
        <taxon>Dikarya</taxon>
        <taxon>Ascomycota</taxon>
        <taxon>Pezizomycotina</taxon>
        <taxon>Eurotiomycetes</taxon>
        <taxon>Eurotiomycetidae</taxon>
        <taxon>Eurotiales</taxon>
        <taxon>Aspergillaceae</taxon>
        <taxon>Aspergillus</taxon>
        <taxon>Aspergillus subgen. Circumdati</taxon>
    </lineage>
</organism>
<evidence type="ECO:0000256" key="1">
    <source>
        <dbReference type="SAM" id="MobiDB-lite"/>
    </source>
</evidence>
<feature type="region of interest" description="Disordered" evidence="1">
    <location>
        <begin position="1"/>
        <end position="36"/>
    </location>
</feature>
<dbReference type="Proteomes" id="UP000325434">
    <property type="component" value="Unassembled WGS sequence"/>
</dbReference>
<proteinExistence type="predicted"/>
<reference evidence="2" key="1">
    <citation type="submission" date="2019-04" db="EMBL/GenBank/DDBJ databases">
        <title>Friends and foes A comparative genomics study of 23 Aspergillus species from section Flavi.</title>
        <authorList>
            <consortium name="DOE Joint Genome Institute"/>
            <person name="Kjaerbolling I."/>
            <person name="Vesth T."/>
            <person name="Frisvad J.C."/>
            <person name="Nybo J.L."/>
            <person name="Theobald S."/>
            <person name="Kildgaard S."/>
            <person name="Isbrandt T."/>
            <person name="Kuo A."/>
            <person name="Sato A."/>
            <person name="Lyhne E.K."/>
            <person name="Kogle M.E."/>
            <person name="Wiebenga A."/>
            <person name="Kun R.S."/>
            <person name="Lubbers R.J."/>
            <person name="Makela M.R."/>
            <person name="Barry K."/>
            <person name="Chovatia M."/>
            <person name="Clum A."/>
            <person name="Daum C."/>
            <person name="Haridas S."/>
            <person name="He G."/>
            <person name="LaButti K."/>
            <person name="Lipzen A."/>
            <person name="Mondo S."/>
            <person name="Riley R."/>
            <person name="Salamov A."/>
            <person name="Simmons B.A."/>
            <person name="Magnuson J.K."/>
            <person name="Henrissat B."/>
            <person name="Mortensen U.H."/>
            <person name="Larsen T.O."/>
            <person name="Devries R.P."/>
            <person name="Grigoriev I.V."/>
            <person name="Machida M."/>
            <person name="Baker S.E."/>
            <person name="Andersen M.R."/>
        </authorList>
    </citation>
    <scope>NUCLEOTIDE SEQUENCE [LARGE SCALE GENOMIC DNA]</scope>
    <source>
        <strain evidence="2">CBS 121.62</strain>
    </source>
</reference>
<dbReference type="VEuPathDB" id="FungiDB:AFLA_007115"/>
<feature type="compositionally biased region" description="Basic and acidic residues" evidence="1">
    <location>
        <begin position="11"/>
        <end position="21"/>
    </location>
</feature>
<dbReference type="EMBL" id="ML734568">
    <property type="protein sequence ID" value="KAB8249979.1"/>
    <property type="molecule type" value="Genomic_DNA"/>
</dbReference>
<name>A0A5N6H8I5_ASPFL</name>